<protein>
    <submittedName>
        <fullName evidence="7">NR LBD domain-containing protein</fullName>
    </submittedName>
</protein>
<dbReference type="STRING" id="6186.A0A183JR23"/>
<evidence type="ECO:0000256" key="2">
    <source>
        <dbReference type="ARBA" id="ARBA00023163"/>
    </source>
</evidence>
<feature type="domain" description="NR LBD" evidence="4">
    <location>
        <begin position="1"/>
        <end position="169"/>
    </location>
</feature>
<accession>A0A183JR23</accession>
<keyword evidence="1" id="KW-0805">Transcription regulation</keyword>
<dbReference type="InterPro" id="IPR001723">
    <property type="entry name" value="Nuclear_hrmn_rcpt"/>
</dbReference>
<dbReference type="Proteomes" id="UP000279833">
    <property type="component" value="Unassembled WGS sequence"/>
</dbReference>
<dbReference type="PRINTS" id="PR00398">
    <property type="entry name" value="STRDHORMONER"/>
</dbReference>
<organism evidence="7">
    <name type="scientific">Schistosoma curassoni</name>
    <dbReference type="NCBI Taxonomy" id="6186"/>
    <lineage>
        <taxon>Eukaryota</taxon>
        <taxon>Metazoa</taxon>
        <taxon>Spiralia</taxon>
        <taxon>Lophotrochozoa</taxon>
        <taxon>Platyhelminthes</taxon>
        <taxon>Trematoda</taxon>
        <taxon>Digenea</taxon>
        <taxon>Strigeidida</taxon>
        <taxon>Schistosomatoidea</taxon>
        <taxon>Schistosomatidae</taxon>
        <taxon>Schistosoma</taxon>
    </lineage>
</organism>
<evidence type="ECO:0000256" key="1">
    <source>
        <dbReference type="ARBA" id="ARBA00023015"/>
    </source>
</evidence>
<evidence type="ECO:0000259" key="4">
    <source>
        <dbReference type="PROSITE" id="PS51843"/>
    </source>
</evidence>
<sequence>MIASLVAFARLVPGFELLDANDQTRLLRGCCLDIITLRAAYLLSRIAVSLGIVDSNGHNKPQSTTSPLDSVDIFVQNLPSHQHNVASVIPNNIYPQLGTSDVKCAQMIRAVALKLARLEIDQTEVALMTSILLMSPGMSMFKYHVLFVKSFTNSAFQSNNSDYIQSHAH</sequence>
<reference evidence="5 6" key="2">
    <citation type="submission" date="2018-11" db="EMBL/GenBank/DDBJ databases">
        <authorList>
            <consortium name="Pathogen Informatics"/>
        </authorList>
    </citation>
    <scope>NUCLEOTIDE SEQUENCE [LARGE SCALE GENOMIC DNA]</scope>
    <source>
        <strain evidence="5">Dakar</strain>
        <strain evidence="6">Dakar, Senegal</strain>
    </source>
</reference>
<dbReference type="AlphaFoldDB" id="A0A183JR23"/>
<dbReference type="Gene3D" id="1.10.565.10">
    <property type="entry name" value="Retinoid X Receptor"/>
    <property type="match status" value="1"/>
</dbReference>
<dbReference type="WBParaSite" id="SCUD_0000516201-mRNA-1">
    <property type="protein sequence ID" value="SCUD_0000516201-mRNA-1"/>
    <property type="gene ID" value="SCUD_0000516201"/>
</dbReference>
<keyword evidence="2" id="KW-0804">Transcription</keyword>
<reference evidence="7" key="1">
    <citation type="submission" date="2016-06" db="UniProtKB">
        <authorList>
            <consortium name="WormBaseParasite"/>
        </authorList>
    </citation>
    <scope>IDENTIFICATION</scope>
</reference>
<evidence type="ECO:0000313" key="6">
    <source>
        <dbReference type="Proteomes" id="UP000279833"/>
    </source>
</evidence>
<evidence type="ECO:0000256" key="3">
    <source>
        <dbReference type="ARBA" id="ARBA00023170"/>
    </source>
</evidence>
<proteinExistence type="predicted"/>
<dbReference type="SUPFAM" id="SSF48508">
    <property type="entry name" value="Nuclear receptor ligand-binding domain"/>
    <property type="match status" value="1"/>
</dbReference>
<keyword evidence="6" id="KW-1185">Reference proteome</keyword>
<name>A0A183JR23_9TREM</name>
<dbReference type="InterPro" id="IPR035500">
    <property type="entry name" value="NHR-like_dom_sf"/>
</dbReference>
<dbReference type="EMBL" id="UZAK01007931">
    <property type="protein sequence ID" value="VDO93596.1"/>
    <property type="molecule type" value="Genomic_DNA"/>
</dbReference>
<dbReference type="PROSITE" id="PS51843">
    <property type="entry name" value="NR_LBD"/>
    <property type="match status" value="1"/>
</dbReference>
<gene>
    <name evidence="5" type="ORF">SCUD_LOCUS5162</name>
</gene>
<dbReference type="Pfam" id="PF00104">
    <property type="entry name" value="Hormone_recep"/>
    <property type="match status" value="1"/>
</dbReference>
<dbReference type="InterPro" id="IPR000536">
    <property type="entry name" value="Nucl_hrmn_rcpt_lig-bd"/>
</dbReference>
<keyword evidence="3" id="KW-0675">Receptor</keyword>
<evidence type="ECO:0000313" key="7">
    <source>
        <dbReference type="WBParaSite" id="SCUD_0000516201-mRNA-1"/>
    </source>
</evidence>
<evidence type="ECO:0000313" key="5">
    <source>
        <dbReference type="EMBL" id="VDO93596.1"/>
    </source>
</evidence>